<feature type="region of interest" description="Disordered" evidence="1">
    <location>
        <begin position="46"/>
        <end position="69"/>
    </location>
</feature>
<comment type="caution">
    <text evidence="2">The sequence shown here is derived from an EMBL/GenBank/DDBJ whole genome shotgun (WGS) entry which is preliminary data.</text>
</comment>
<reference evidence="2" key="1">
    <citation type="submission" date="2019-12" db="EMBL/GenBank/DDBJ databases">
        <title>Genome sequencing and annotation of Brassica cretica.</title>
        <authorList>
            <person name="Studholme D.J."/>
            <person name="Sarris P."/>
        </authorList>
    </citation>
    <scope>NUCLEOTIDE SEQUENCE</scope>
    <source>
        <strain evidence="2">PFS-109/04</strain>
        <tissue evidence="2">Leaf</tissue>
    </source>
</reference>
<organism evidence="2 3">
    <name type="scientific">Brassica cretica</name>
    <name type="common">Mustard</name>
    <dbReference type="NCBI Taxonomy" id="69181"/>
    <lineage>
        <taxon>Eukaryota</taxon>
        <taxon>Viridiplantae</taxon>
        <taxon>Streptophyta</taxon>
        <taxon>Embryophyta</taxon>
        <taxon>Tracheophyta</taxon>
        <taxon>Spermatophyta</taxon>
        <taxon>Magnoliopsida</taxon>
        <taxon>eudicotyledons</taxon>
        <taxon>Gunneridae</taxon>
        <taxon>Pentapetalae</taxon>
        <taxon>rosids</taxon>
        <taxon>malvids</taxon>
        <taxon>Brassicales</taxon>
        <taxon>Brassicaceae</taxon>
        <taxon>Brassiceae</taxon>
        <taxon>Brassica</taxon>
    </lineage>
</organism>
<name>A0A8S9QAJ0_BRACR</name>
<dbReference type="Proteomes" id="UP000712600">
    <property type="component" value="Unassembled WGS sequence"/>
</dbReference>
<evidence type="ECO:0000256" key="1">
    <source>
        <dbReference type="SAM" id="MobiDB-lite"/>
    </source>
</evidence>
<dbReference type="AlphaFoldDB" id="A0A8S9QAJ0"/>
<evidence type="ECO:0000313" key="2">
    <source>
        <dbReference type="EMBL" id="KAF3535558.1"/>
    </source>
</evidence>
<proteinExistence type="predicted"/>
<protein>
    <submittedName>
        <fullName evidence="2">Uncharacterized protein</fullName>
    </submittedName>
</protein>
<accession>A0A8S9QAJ0</accession>
<dbReference type="EMBL" id="QGKX02001290">
    <property type="protein sequence ID" value="KAF3535558.1"/>
    <property type="molecule type" value="Genomic_DNA"/>
</dbReference>
<gene>
    <name evidence="2" type="ORF">F2Q69_00021709</name>
</gene>
<evidence type="ECO:0000313" key="3">
    <source>
        <dbReference type="Proteomes" id="UP000712600"/>
    </source>
</evidence>
<sequence length="102" mass="10843">MLHACKKASQVVGLPLVELLPQLPVLLSPSAARLQQALEDAQTSFADSKATSDIGASGFSSHDATGGRTTGERTFVTIIVLVFPVKLYSDTLTLNLCVWPMV</sequence>